<sequence>MQVRFFLSAVTILALSGMAPGAHAQTAPAQPDQQVLQDGSGTVVKSPPIEEKPDPLKRRLSDSQEKKRRELTKQELKGEYKQWLNEDVRWIITDEEARAFKGLANDEERDQFIEQFWLRRNPNPESPENEFRDEHYARIAYANEHFAAGKPGWLTDRGHIYIAYGKPDSIDSHPSGGNYDRPMEEGGGNTSTYPFEVWHYRYLANVGDNIDIEFVDTCMCGDYHATIDRSEKDALKNVPGAGQTLYEQMGKSTKADRFSGGGLEQLGDGPLASSNQGKQFDRLDTFAKIMAPPPVKFADLDEFLGTAKVLTGPPFLFDVRTDYVKLTNDTVMVPITLQIRNSDITYNTKDGDARGVVDIRGRVSTMTHHIVQTFEDTVTVETPADLLDKTKNGLQVYWKALPLPPGNYKIEIAIKDDNNADHVGVWRRSVLVPKYDDDRLAASSLILAGSMERVPTKDVGTGNFVIGNTKVIPRVPATVSTPVTFHRGQNLNFWMQVYNLGISDSTKKNDATIEYQVLDLATNKEILVSQESASKLNPNADQLTLEKTMPLASLPPGKYQVTIKVNDGISQQHIAESAPFTVEQ</sequence>
<proteinExistence type="predicted"/>
<organism evidence="4 5">
    <name type="scientific">Granulicella mallensis</name>
    <dbReference type="NCBI Taxonomy" id="940614"/>
    <lineage>
        <taxon>Bacteria</taxon>
        <taxon>Pseudomonadati</taxon>
        <taxon>Acidobacteriota</taxon>
        <taxon>Terriglobia</taxon>
        <taxon>Terriglobales</taxon>
        <taxon>Acidobacteriaceae</taxon>
        <taxon>Granulicella</taxon>
    </lineage>
</organism>
<evidence type="ECO:0000259" key="3">
    <source>
        <dbReference type="Pfam" id="PF20094"/>
    </source>
</evidence>
<dbReference type="Proteomes" id="UP000584867">
    <property type="component" value="Unassembled WGS sequence"/>
</dbReference>
<evidence type="ECO:0000313" key="5">
    <source>
        <dbReference type="Proteomes" id="UP000584867"/>
    </source>
</evidence>
<dbReference type="InterPro" id="IPR030959">
    <property type="entry name" value="GWxTD_dom"/>
</dbReference>
<protein>
    <submittedName>
        <fullName evidence="4">GWxTD domain-containing protein</fullName>
    </submittedName>
</protein>
<dbReference type="EMBL" id="JACHIO010000011">
    <property type="protein sequence ID" value="MBB5064502.1"/>
    <property type="molecule type" value="Genomic_DNA"/>
</dbReference>
<feature type="compositionally biased region" description="Basic and acidic residues" evidence="1">
    <location>
        <begin position="48"/>
        <end position="71"/>
    </location>
</feature>
<comment type="caution">
    <text evidence="4">The sequence shown here is derived from an EMBL/GenBank/DDBJ whole genome shotgun (WGS) entry which is preliminary data.</text>
</comment>
<gene>
    <name evidence="4" type="ORF">HDF15_002860</name>
</gene>
<dbReference type="RefSeq" id="WP_184256449.1">
    <property type="nucleotide sequence ID" value="NZ_JACHIO010000011.1"/>
</dbReference>
<evidence type="ECO:0000313" key="4">
    <source>
        <dbReference type="EMBL" id="MBB5064502.1"/>
    </source>
</evidence>
<name>A0A7W8EA72_9BACT</name>
<dbReference type="AlphaFoldDB" id="A0A7W8EA72"/>
<dbReference type="Pfam" id="PF20094">
    <property type="entry name" value="GWxTD_dom"/>
    <property type="match status" value="1"/>
</dbReference>
<feature type="signal peptide" evidence="2">
    <location>
        <begin position="1"/>
        <end position="24"/>
    </location>
</feature>
<reference evidence="4 5" key="1">
    <citation type="submission" date="2020-08" db="EMBL/GenBank/DDBJ databases">
        <title>Genomic Encyclopedia of Type Strains, Phase IV (KMG-V): Genome sequencing to study the core and pangenomes of soil and plant-associated prokaryotes.</title>
        <authorList>
            <person name="Whitman W."/>
        </authorList>
    </citation>
    <scope>NUCLEOTIDE SEQUENCE [LARGE SCALE GENOMIC DNA]</scope>
    <source>
        <strain evidence="4 5">X5P3</strain>
    </source>
</reference>
<feature type="domain" description="GWxTD" evidence="3">
    <location>
        <begin position="82"/>
        <end position="172"/>
    </location>
</feature>
<evidence type="ECO:0000256" key="2">
    <source>
        <dbReference type="SAM" id="SignalP"/>
    </source>
</evidence>
<keyword evidence="2" id="KW-0732">Signal</keyword>
<feature type="chain" id="PRO_5030527396" evidence="2">
    <location>
        <begin position="25"/>
        <end position="584"/>
    </location>
</feature>
<accession>A0A7W8EA72</accession>
<dbReference type="NCBIfam" id="TIGR04514">
    <property type="entry name" value="GWxTD_dom"/>
    <property type="match status" value="1"/>
</dbReference>
<evidence type="ECO:0000256" key="1">
    <source>
        <dbReference type="SAM" id="MobiDB-lite"/>
    </source>
</evidence>
<feature type="region of interest" description="Disordered" evidence="1">
    <location>
        <begin position="33"/>
        <end position="71"/>
    </location>
</feature>